<dbReference type="Proteomes" id="UP000619238">
    <property type="component" value="Unassembled WGS sequence"/>
</dbReference>
<dbReference type="Pfam" id="PF00171">
    <property type="entry name" value="Aldedh"/>
    <property type="match status" value="1"/>
</dbReference>
<dbReference type="InterPro" id="IPR016163">
    <property type="entry name" value="Ald_DH_C"/>
</dbReference>
<dbReference type="EMBL" id="JACGWS010000011">
    <property type="protein sequence ID" value="MBC8756385.1"/>
    <property type="molecule type" value="Genomic_DNA"/>
</dbReference>
<dbReference type="PANTHER" id="PTHR43353:SF3">
    <property type="entry name" value="ALDEHYDE DEHYDROGENASE-RELATED"/>
    <property type="match status" value="1"/>
</dbReference>
<gene>
    <name evidence="3" type="ORF">H2O64_17045</name>
</gene>
<dbReference type="InterPro" id="IPR044151">
    <property type="entry name" value="ALDH_KGSADH"/>
</dbReference>
<comment type="caution">
    <text evidence="3">The sequence shown here is derived from an EMBL/GenBank/DDBJ whole genome shotgun (WGS) entry which is preliminary data.</text>
</comment>
<dbReference type="CDD" id="cd07129">
    <property type="entry name" value="ALDH_KGSADH"/>
    <property type="match status" value="1"/>
</dbReference>
<dbReference type="InterPro" id="IPR016162">
    <property type="entry name" value="Ald_DH_N"/>
</dbReference>
<proteinExistence type="predicted"/>
<dbReference type="InterPro" id="IPR015590">
    <property type="entry name" value="Aldehyde_DH_dom"/>
</dbReference>
<reference evidence="3 4" key="1">
    <citation type="submission" date="2020-07" db="EMBL/GenBank/DDBJ databases">
        <title>Description of Kordia aestuariivivens sp. nov., isolated from a tidal flat.</title>
        <authorList>
            <person name="Park S."/>
            <person name="Yoon J.-H."/>
        </authorList>
    </citation>
    <scope>NUCLEOTIDE SEQUENCE [LARGE SCALE GENOMIC DNA]</scope>
    <source>
        <strain evidence="3 4">YSTF-M3</strain>
    </source>
</reference>
<dbReference type="RefSeq" id="WP_187563423.1">
    <property type="nucleotide sequence ID" value="NZ_JACGWS010000011.1"/>
</dbReference>
<dbReference type="SUPFAM" id="SSF53720">
    <property type="entry name" value="ALDH-like"/>
    <property type="match status" value="1"/>
</dbReference>
<evidence type="ECO:0000259" key="2">
    <source>
        <dbReference type="Pfam" id="PF00171"/>
    </source>
</evidence>
<evidence type="ECO:0000256" key="1">
    <source>
        <dbReference type="ARBA" id="ARBA00023002"/>
    </source>
</evidence>
<protein>
    <submittedName>
        <fullName evidence="3">Aldehyde dehydrogenase (NADP(+))</fullName>
    </submittedName>
</protein>
<organism evidence="3 4">
    <name type="scientific">Kordia aestuariivivens</name>
    <dbReference type="NCBI Taxonomy" id="2759037"/>
    <lineage>
        <taxon>Bacteria</taxon>
        <taxon>Pseudomonadati</taxon>
        <taxon>Bacteroidota</taxon>
        <taxon>Flavobacteriia</taxon>
        <taxon>Flavobacteriales</taxon>
        <taxon>Flavobacteriaceae</taxon>
        <taxon>Kordia</taxon>
    </lineage>
</organism>
<feature type="domain" description="Aldehyde dehydrogenase" evidence="2">
    <location>
        <begin position="19"/>
        <end position="467"/>
    </location>
</feature>
<keyword evidence="1" id="KW-0560">Oxidoreductase</keyword>
<accession>A0ABR7QCU4</accession>
<evidence type="ECO:0000313" key="4">
    <source>
        <dbReference type="Proteomes" id="UP000619238"/>
    </source>
</evidence>
<sequence length="527" mass="56540">MITGKNYIGNTLSANGNITYKTFNPQANAENETVYTEATSEEILTAVHLASEAFKTYSKISGTKKATFLNAIADEILALDDELVKTYMSETGLPEGRAKGERGRTIGQLRTFATLLEEGSWVEARIDTAQPDRTPFPRVDVRKMLVPIGPVVVFGASNFPLAYSTAGGDTASALASGCPVIVKSHPMHAGTGELVASAIAKAAQKTGMPNGVFSNLNSSGIEVGQQLVAHPNVKAVGFTGSIRGGRALLDLAAKRKEPIPVFAEMGSINPVVLLPKALDEKGASWAKTYAGSITLGTGQFCTNPGLILGIKSDSLTKFIETLSEEIVTISPQCMLHPNIHQAFKKNKTNAQSQENVQTVASVDTAVAENYAQQAVATVDGKTFLENSNLHEEVFGPFSLVVQCENASELEKVIANLEGQLTGTIISEHDEAAQHEGIVNALTERVGRIIFNGVPTGVEVVPAMQHGGPYPASTDSRFTAVGRDAIKRWVRPFSYQDWPNDLLPNELKNENPLHITRLINDQETKEAL</sequence>
<name>A0ABR7QCU4_9FLAO</name>
<dbReference type="InterPro" id="IPR016161">
    <property type="entry name" value="Ald_DH/histidinol_DH"/>
</dbReference>
<dbReference type="PANTHER" id="PTHR43353">
    <property type="entry name" value="SUCCINATE-SEMIALDEHYDE DEHYDROGENASE, MITOCHONDRIAL"/>
    <property type="match status" value="1"/>
</dbReference>
<dbReference type="Gene3D" id="3.40.309.10">
    <property type="entry name" value="Aldehyde Dehydrogenase, Chain A, domain 2"/>
    <property type="match status" value="1"/>
</dbReference>
<dbReference type="InterPro" id="IPR050740">
    <property type="entry name" value="Aldehyde_DH_Superfamily"/>
</dbReference>
<dbReference type="Gene3D" id="3.40.605.10">
    <property type="entry name" value="Aldehyde Dehydrogenase, Chain A, domain 1"/>
    <property type="match status" value="1"/>
</dbReference>
<evidence type="ECO:0000313" key="3">
    <source>
        <dbReference type="EMBL" id="MBC8756385.1"/>
    </source>
</evidence>
<keyword evidence="4" id="KW-1185">Reference proteome</keyword>